<comment type="similarity">
    <text evidence="1">Belongs to the TRAFAC class dynamin-like GTPase superfamily. IRG family.</text>
</comment>
<dbReference type="Gene3D" id="3.40.50.300">
    <property type="entry name" value="P-loop containing nucleotide triphosphate hydrolases"/>
    <property type="match status" value="1"/>
</dbReference>
<comment type="caution">
    <text evidence="6">The sequence shown here is derived from an EMBL/GenBank/DDBJ whole genome shotgun (WGS) entry which is preliminary data.</text>
</comment>
<dbReference type="PANTHER" id="PTHR32341">
    <property type="entry name" value="INTERFERON-INDUCIBLE GTPASE"/>
    <property type="match status" value="1"/>
</dbReference>
<sequence length="83" mass="9337">MDFTGINLEEVKEYVDRNGVSNIEEFFKKTLDRWQNIEVNIGITGDSGAGKSSFINAIRGLDDDDEKAAEVGVNRDHFRANML</sequence>
<dbReference type="SUPFAM" id="SSF52540">
    <property type="entry name" value="P-loop containing nucleoside triphosphate hydrolases"/>
    <property type="match status" value="1"/>
</dbReference>
<keyword evidence="4" id="KW-0342">GTP-binding</keyword>
<keyword evidence="3" id="KW-0378">Hydrolase</keyword>
<dbReference type="Proteomes" id="UP001163046">
    <property type="component" value="Unassembled WGS sequence"/>
</dbReference>
<evidence type="ECO:0000256" key="3">
    <source>
        <dbReference type="ARBA" id="ARBA00022801"/>
    </source>
</evidence>
<dbReference type="GO" id="GO:0005525">
    <property type="term" value="F:GTP binding"/>
    <property type="evidence" value="ECO:0007669"/>
    <property type="project" value="UniProtKB-KW"/>
</dbReference>
<feature type="domain" description="IRG-type G" evidence="5">
    <location>
        <begin position="37"/>
        <end position="83"/>
    </location>
</feature>
<dbReference type="InterPro" id="IPR030385">
    <property type="entry name" value="G_IRG_dom"/>
</dbReference>
<evidence type="ECO:0000313" key="7">
    <source>
        <dbReference type="Proteomes" id="UP001163046"/>
    </source>
</evidence>
<dbReference type="PANTHER" id="PTHR32341:SF10">
    <property type="entry name" value="INTERFERON-INDUCIBLE GTPASE 5"/>
    <property type="match status" value="1"/>
</dbReference>
<evidence type="ECO:0000256" key="1">
    <source>
        <dbReference type="ARBA" id="ARBA00005429"/>
    </source>
</evidence>
<gene>
    <name evidence="6" type="primary">Ifggb1_1</name>
    <name evidence="6" type="ORF">OS493_004292</name>
</gene>
<dbReference type="PROSITE" id="PS51716">
    <property type="entry name" value="G_IRG"/>
    <property type="match status" value="1"/>
</dbReference>
<name>A0A9W9ZWK2_9CNID</name>
<evidence type="ECO:0000256" key="2">
    <source>
        <dbReference type="ARBA" id="ARBA00022741"/>
    </source>
</evidence>
<keyword evidence="7" id="KW-1185">Reference proteome</keyword>
<protein>
    <submittedName>
        <fullName evidence="6">Interferon-inducible GTPase (IIGP)</fullName>
    </submittedName>
</protein>
<evidence type="ECO:0000256" key="4">
    <source>
        <dbReference type="ARBA" id="ARBA00023134"/>
    </source>
</evidence>
<reference evidence="6" key="1">
    <citation type="submission" date="2023-01" db="EMBL/GenBank/DDBJ databases">
        <title>Genome assembly of the deep-sea coral Lophelia pertusa.</title>
        <authorList>
            <person name="Herrera S."/>
            <person name="Cordes E."/>
        </authorList>
    </citation>
    <scope>NUCLEOTIDE SEQUENCE</scope>
    <source>
        <strain evidence="6">USNM1676648</strain>
        <tissue evidence="6">Polyp</tissue>
    </source>
</reference>
<dbReference type="Pfam" id="PF05049">
    <property type="entry name" value="IIGP"/>
    <property type="match status" value="1"/>
</dbReference>
<organism evidence="6 7">
    <name type="scientific">Desmophyllum pertusum</name>
    <dbReference type="NCBI Taxonomy" id="174260"/>
    <lineage>
        <taxon>Eukaryota</taxon>
        <taxon>Metazoa</taxon>
        <taxon>Cnidaria</taxon>
        <taxon>Anthozoa</taxon>
        <taxon>Hexacorallia</taxon>
        <taxon>Scleractinia</taxon>
        <taxon>Caryophylliina</taxon>
        <taxon>Caryophylliidae</taxon>
        <taxon>Desmophyllum</taxon>
    </lineage>
</organism>
<dbReference type="GO" id="GO:0016787">
    <property type="term" value="F:hydrolase activity"/>
    <property type="evidence" value="ECO:0007669"/>
    <property type="project" value="UniProtKB-KW"/>
</dbReference>
<dbReference type="InterPro" id="IPR051515">
    <property type="entry name" value="IRG"/>
</dbReference>
<evidence type="ECO:0000259" key="5">
    <source>
        <dbReference type="PROSITE" id="PS51716"/>
    </source>
</evidence>
<dbReference type="AlphaFoldDB" id="A0A9W9ZWK2"/>
<keyword evidence="2" id="KW-0547">Nucleotide-binding</keyword>
<dbReference type="EMBL" id="MU825874">
    <property type="protein sequence ID" value="KAJ7387309.1"/>
    <property type="molecule type" value="Genomic_DNA"/>
</dbReference>
<accession>A0A9W9ZWK2</accession>
<dbReference type="OrthoDB" id="5971534at2759"/>
<proteinExistence type="inferred from homology"/>
<dbReference type="InterPro" id="IPR007743">
    <property type="entry name" value="Immunity-related_GTPase-like"/>
</dbReference>
<evidence type="ECO:0000313" key="6">
    <source>
        <dbReference type="EMBL" id="KAJ7387309.1"/>
    </source>
</evidence>
<dbReference type="InterPro" id="IPR027417">
    <property type="entry name" value="P-loop_NTPase"/>
</dbReference>
<dbReference type="GO" id="GO:0016020">
    <property type="term" value="C:membrane"/>
    <property type="evidence" value="ECO:0007669"/>
    <property type="project" value="InterPro"/>
</dbReference>